<feature type="compositionally biased region" description="Low complexity" evidence="1">
    <location>
        <begin position="61"/>
        <end position="72"/>
    </location>
</feature>
<sequence length="72" mass="8308">MFPEFTLRVEHDFKGGRKLSAPIPLPFTGKHTQQKTQKTVQNKNRDTQKKPERAELRTPGLNNNLNLNLKPI</sequence>
<accession>A0A098MAK5</accession>
<dbReference type="Proteomes" id="UP000029734">
    <property type="component" value="Unassembled WGS sequence"/>
</dbReference>
<dbReference type="EMBL" id="JQCR01000002">
    <property type="protein sequence ID" value="KGE18567.1"/>
    <property type="molecule type" value="Genomic_DNA"/>
</dbReference>
<keyword evidence="3" id="KW-1185">Reference proteome</keyword>
<feature type="compositionally biased region" description="Low complexity" evidence="1">
    <location>
        <begin position="28"/>
        <end position="42"/>
    </location>
</feature>
<reference evidence="2 3" key="1">
    <citation type="submission" date="2014-08" db="EMBL/GenBank/DDBJ databases">
        <authorList>
            <person name="den Bakker H.C."/>
        </authorList>
    </citation>
    <scope>NUCLEOTIDE SEQUENCE [LARGE SCALE GENOMIC DNA]</scope>
    <source>
        <strain evidence="2 3">DSM 18334</strain>
    </source>
</reference>
<organism evidence="2 3">
    <name type="scientific">Paenibacillus wynnii</name>
    <dbReference type="NCBI Taxonomy" id="268407"/>
    <lineage>
        <taxon>Bacteria</taxon>
        <taxon>Bacillati</taxon>
        <taxon>Bacillota</taxon>
        <taxon>Bacilli</taxon>
        <taxon>Bacillales</taxon>
        <taxon>Paenibacillaceae</taxon>
        <taxon>Paenibacillus</taxon>
    </lineage>
</organism>
<evidence type="ECO:0000313" key="3">
    <source>
        <dbReference type="Proteomes" id="UP000029734"/>
    </source>
</evidence>
<feature type="compositionally biased region" description="Basic and acidic residues" evidence="1">
    <location>
        <begin position="43"/>
        <end position="56"/>
    </location>
</feature>
<comment type="caution">
    <text evidence="2">The sequence shown here is derived from an EMBL/GenBank/DDBJ whole genome shotgun (WGS) entry which is preliminary data.</text>
</comment>
<gene>
    <name evidence="2" type="ORF">PWYN_03685</name>
</gene>
<dbReference type="AlphaFoldDB" id="A0A098MAK5"/>
<feature type="region of interest" description="Disordered" evidence="1">
    <location>
        <begin position="20"/>
        <end position="72"/>
    </location>
</feature>
<evidence type="ECO:0000313" key="2">
    <source>
        <dbReference type="EMBL" id="KGE18567.1"/>
    </source>
</evidence>
<name>A0A098MAK5_9BACL</name>
<reference evidence="2 3" key="2">
    <citation type="submission" date="2014-10" db="EMBL/GenBank/DDBJ databases">
        <title>Comparative genomics of the Paenibacillus odorifer group.</title>
        <authorList>
            <person name="Tsai Y.-C."/>
            <person name="Martin N."/>
            <person name="Korlach J."/>
            <person name="Wiedmann M."/>
        </authorList>
    </citation>
    <scope>NUCLEOTIDE SEQUENCE [LARGE SCALE GENOMIC DNA]</scope>
    <source>
        <strain evidence="2 3">DSM 18334</strain>
    </source>
</reference>
<protein>
    <submittedName>
        <fullName evidence="2">Uncharacterized protein</fullName>
    </submittedName>
</protein>
<evidence type="ECO:0000256" key="1">
    <source>
        <dbReference type="SAM" id="MobiDB-lite"/>
    </source>
</evidence>
<proteinExistence type="predicted"/>